<comment type="caution">
    <text evidence="3">The sequence shown here is derived from an EMBL/GenBank/DDBJ whole genome shotgun (WGS) entry which is preliminary data.</text>
</comment>
<dbReference type="Proteomes" id="UP001610446">
    <property type="component" value="Unassembled WGS sequence"/>
</dbReference>
<accession>A0ABR4L0B8</accession>
<gene>
    <name evidence="3" type="ORF">BJY01DRAFT_71816</name>
</gene>
<evidence type="ECO:0000313" key="4">
    <source>
        <dbReference type="Proteomes" id="UP001610446"/>
    </source>
</evidence>
<evidence type="ECO:0000256" key="1">
    <source>
        <dbReference type="SAM" id="MobiDB-lite"/>
    </source>
</evidence>
<reference evidence="3 4" key="1">
    <citation type="submission" date="2024-07" db="EMBL/GenBank/DDBJ databases">
        <title>Section-level genome sequencing and comparative genomics of Aspergillus sections Usti and Cavernicolus.</title>
        <authorList>
            <consortium name="Lawrence Berkeley National Laboratory"/>
            <person name="Nybo J.L."/>
            <person name="Vesth T.C."/>
            <person name="Theobald S."/>
            <person name="Frisvad J.C."/>
            <person name="Larsen T.O."/>
            <person name="Kjaerboelling I."/>
            <person name="Rothschild-Mancinelli K."/>
            <person name="Lyhne E.K."/>
            <person name="Kogle M.E."/>
            <person name="Barry K."/>
            <person name="Clum A."/>
            <person name="Na H."/>
            <person name="Ledsgaard L."/>
            <person name="Lin J."/>
            <person name="Lipzen A."/>
            <person name="Kuo A."/>
            <person name="Riley R."/>
            <person name="Mondo S."/>
            <person name="Labutti K."/>
            <person name="Haridas S."/>
            <person name="Pangalinan J."/>
            <person name="Salamov A.A."/>
            <person name="Simmons B.A."/>
            <person name="Magnuson J.K."/>
            <person name="Chen J."/>
            <person name="Drula E."/>
            <person name="Henrissat B."/>
            <person name="Wiebenga A."/>
            <person name="Lubbers R.J."/>
            <person name="Gomes A.C."/>
            <person name="Makela M.R."/>
            <person name="Stajich J."/>
            <person name="Grigoriev I.V."/>
            <person name="Mortensen U.H."/>
            <person name="De Vries R.P."/>
            <person name="Baker S.E."/>
            <person name="Andersen M.R."/>
        </authorList>
    </citation>
    <scope>NUCLEOTIDE SEQUENCE [LARGE SCALE GENOMIC DNA]</scope>
    <source>
        <strain evidence="3 4">CBS 123904</strain>
    </source>
</reference>
<sequence>MRLNNRGNFTRFRLQALLSSFLGASTEDPAIPRRSENYPSQRGTPQVADSQVPFLLFSNRKDKNVTKQPISSPKTRLTSRGIISPRSFLNFPSQALDHSNPQDLERTR</sequence>
<dbReference type="EMBL" id="JBFXLU010000002">
    <property type="protein sequence ID" value="KAL2857980.1"/>
    <property type="molecule type" value="Genomic_DNA"/>
</dbReference>
<feature type="compositionally biased region" description="Polar residues" evidence="1">
    <location>
        <begin position="37"/>
        <end position="49"/>
    </location>
</feature>
<feature type="chain" id="PRO_5046345069" evidence="2">
    <location>
        <begin position="27"/>
        <end position="108"/>
    </location>
</feature>
<keyword evidence="2" id="KW-0732">Signal</keyword>
<name>A0ABR4L0B8_9EURO</name>
<proteinExistence type="predicted"/>
<feature type="region of interest" description="Disordered" evidence="1">
    <location>
        <begin position="25"/>
        <end position="85"/>
    </location>
</feature>
<feature type="compositionally biased region" description="Polar residues" evidence="1">
    <location>
        <begin position="66"/>
        <end position="78"/>
    </location>
</feature>
<feature type="signal peptide" evidence="2">
    <location>
        <begin position="1"/>
        <end position="26"/>
    </location>
</feature>
<organism evidence="3 4">
    <name type="scientific">Aspergillus pseudoustus</name>
    <dbReference type="NCBI Taxonomy" id="1810923"/>
    <lineage>
        <taxon>Eukaryota</taxon>
        <taxon>Fungi</taxon>
        <taxon>Dikarya</taxon>
        <taxon>Ascomycota</taxon>
        <taxon>Pezizomycotina</taxon>
        <taxon>Eurotiomycetes</taxon>
        <taxon>Eurotiomycetidae</taxon>
        <taxon>Eurotiales</taxon>
        <taxon>Aspergillaceae</taxon>
        <taxon>Aspergillus</taxon>
        <taxon>Aspergillus subgen. Nidulantes</taxon>
    </lineage>
</organism>
<evidence type="ECO:0000313" key="3">
    <source>
        <dbReference type="EMBL" id="KAL2857980.1"/>
    </source>
</evidence>
<evidence type="ECO:0000256" key="2">
    <source>
        <dbReference type="SAM" id="SignalP"/>
    </source>
</evidence>
<protein>
    <submittedName>
        <fullName evidence="3">Uncharacterized protein</fullName>
    </submittedName>
</protein>
<keyword evidence="4" id="KW-1185">Reference proteome</keyword>